<sequence length="357" mass="39053">MNLLRQLVAIRSSYPDEEKISIFLIRHLRAIGFRVETQTVARGRTNILAAKGCGKRSVLFYGHMDTVPLTNRSGWHTDPCTLTQKGNRLYGLGAYDMKGGMSAFLSACEGTSAYVKVFLAVDEENISEGAWKAVNGRKAFFRDVSLIISAEPNFELGLHGITTGRTGRCVFDVKFVGVPAHLAAYTAGKDAIGMLAKFVSRLYRERGTMFAGTRTVLQVRKITGESVGMSVCGEASLEVEVLLDAKTSVAAVRRVLLGFGATQVSLKERNTPYLTGYQFDQFPNMRDIGKIIQQATGRSMRVHTRTSVGDDNVLATLGIPVITWGPDGGNAHAPDEYVLRRSISALTGMYKKLLKCL</sequence>
<keyword evidence="4" id="KW-0378">Hydrolase</keyword>
<reference evidence="7 8" key="1">
    <citation type="journal article" date="2016" name="Nat. Commun.">
        <title>Thousands of microbial genomes shed light on interconnected biogeochemical processes in an aquifer system.</title>
        <authorList>
            <person name="Anantharaman K."/>
            <person name="Brown C.T."/>
            <person name="Hug L.A."/>
            <person name="Sharon I."/>
            <person name="Castelle C.J."/>
            <person name="Probst A.J."/>
            <person name="Thomas B.C."/>
            <person name="Singh A."/>
            <person name="Wilkins M.J."/>
            <person name="Karaoz U."/>
            <person name="Brodie E.L."/>
            <person name="Williams K.H."/>
            <person name="Hubbard S.S."/>
            <person name="Banfield J.F."/>
        </authorList>
    </citation>
    <scope>NUCLEOTIDE SEQUENCE [LARGE SCALE GENOMIC DNA]</scope>
</reference>
<dbReference type="InterPro" id="IPR002933">
    <property type="entry name" value="Peptidase_M20"/>
</dbReference>
<dbReference type="EMBL" id="MFKE01000016">
    <property type="protein sequence ID" value="OGG35309.1"/>
    <property type="molecule type" value="Genomic_DNA"/>
</dbReference>
<evidence type="ECO:0000259" key="6">
    <source>
        <dbReference type="Pfam" id="PF07687"/>
    </source>
</evidence>
<evidence type="ECO:0000256" key="2">
    <source>
        <dbReference type="ARBA" id="ARBA00006247"/>
    </source>
</evidence>
<accession>A0A1F6BED3</accession>
<dbReference type="AlphaFoldDB" id="A0A1F6BED3"/>
<dbReference type="PANTHER" id="PTHR43808">
    <property type="entry name" value="ACETYLORNITHINE DEACETYLASE"/>
    <property type="match status" value="1"/>
</dbReference>
<protein>
    <recommendedName>
        <fullName evidence="6">Peptidase M20 dimerisation domain-containing protein</fullName>
    </recommendedName>
</protein>
<dbReference type="Pfam" id="PF01546">
    <property type="entry name" value="Peptidase_M20"/>
    <property type="match status" value="1"/>
</dbReference>
<dbReference type="Proteomes" id="UP000176186">
    <property type="component" value="Unassembled WGS sequence"/>
</dbReference>
<gene>
    <name evidence="7" type="ORF">A2363_02760</name>
</gene>
<evidence type="ECO:0000256" key="5">
    <source>
        <dbReference type="ARBA" id="ARBA00022833"/>
    </source>
</evidence>
<evidence type="ECO:0000256" key="1">
    <source>
        <dbReference type="ARBA" id="ARBA00001947"/>
    </source>
</evidence>
<dbReference type="Pfam" id="PF07687">
    <property type="entry name" value="M20_dimer"/>
    <property type="match status" value="1"/>
</dbReference>
<evidence type="ECO:0000256" key="4">
    <source>
        <dbReference type="ARBA" id="ARBA00022801"/>
    </source>
</evidence>
<keyword evidence="3" id="KW-0479">Metal-binding</keyword>
<organism evidence="7 8">
    <name type="scientific">Candidatus Gottesmanbacteria bacterium RIFOXYB1_FULL_47_11</name>
    <dbReference type="NCBI Taxonomy" id="1798401"/>
    <lineage>
        <taxon>Bacteria</taxon>
        <taxon>Candidatus Gottesmaniibacteriota</taxon>
    </lineage>
</organism>
<feature type="domain" description="Peptidase M20 dimerisation" evidence="6">
    <location>
        <begin position="164"/>
        <end position="250"/>
    </location>
</feature>
<dbReference type="Gene3D" id="3.30.70.360">
    <property type="match status" value="1"/>
</dbReference>
<name>A0A1F6BED3_9BACT</name>
<comment type="similarity">
    <text evidence="2">Belongs to the peptidase M20A family.</text>
</comment>
<dbReference type="STRING" id="1798401.A2363_02760"/>
<dbReference type="InterPro" id="IPR001261">
    <property type="entry name" value="ArgE/DapE_CS"/>
</dbReference>
<dbReference type="SUPFAM" id="SSF55031">
    <property type="entry name" value="Bacterial exopeptidase dimerisation domain"/>
    <property type="match status" value="1"/>
</dbReference>
<dbReference type="PANTHER" id="PTHR43808:SF8">
    <property type="entry name" value="PEPTIDASE M20 DIMERISATION DOMAIN-CONTAINING PROTEIN"/>
    <property type="match status" value="1"/>
</dbReference>
<dbReference type="InterPro" id="IPR050072">
    <property type="entry name" value="Peptidase_M20A"/>
</dbReference>
<evidence type="ECO:0000313" key="7">
    <source>
        <dbReference type="EMBL" id="OGG35309.1"/>
    </source>
</evidence>
<evidence type="ECO:0000256" key="3">
    <source>
        <dbReference type="ARBA" id="ARBA00022723"/>
    </source>
</evidence>
<dbReference type="PROSITE" id="PS00758">
    <property type="entry name" value="ARGE_DAPE_CPG2_1"/>
    <property type="match status" value="1"/>
</dbReference>
<evidence type="ECO:0000313" key="8">
    <source>
        <dbReference type="Proteomes" id="UP000176186"/>
    </source>
</evidence>
<dbReference type="InterPro" id="IPR036264">
    <property type="entry name" value="Bact_exopeptidase_dim_dom"/>
</dbReference>
<comment type="cofactor">
    <cofactor evidence="1">
        <name>Zn(2+)</name>
        <dbReference type="ChEBI" id="CHEBI:29105"/>
    </cofactor>
</comment>
<dbReference type="SUPFAM" id="SSF53187">
    <property type="entry name" value="Zn-dependent exopeptidases"/>
    <property type="match status" value="1"/>
</dbReference>
<proteinExistence type="inferred from homology"/>
<dbReference type="GO" id="GO:0016787">
    <property type="term" value="F:hydrolase activity"/>
    <property type="evidence" value="ECO:0007669"/>
    <property type="project" value="UniProtKB-KW"/>
</dbReference>
<dbReference type="GO" id="GO:0046872">
    <property type="term" value="F:metal ion binding"/>
    <property type="evidence" value="ECO:0007669"/>
    <property type="project" value="UniProtKB-KW"/>
</dbReference>
<comment type="caution">
    <text evidence="7">The sequence shown here is derived from an EMBL/GenBank/DDBJ whole genome shotgun (WGS) entry which is preliminary data.</text>
</comment>
<dbReference type="InterPro" id="IPR011650">
    <property type="entry name" value="Peptidase_M20_dimer"/>
</dbReference>
<dbReference type="Gene3D" id="3.40.630.10">
    <property type="entry name" value="Zn peptidases"/>
    <property type="match status" value="1"/>
</dbReference>
<keyword evidence="5" id="KW-0862">Zinc</keyword>